<dbReference type="Gene3D" id="3.30.420.10">
    <property type="entry name" value="Ribonuclease H-like superfamily/Ribonuclease H"/>
    <property type="match status" value="1"/>
</dbReference>
<dbReference type="SUPFAM" id="SSF53098">
    <property type="entry name" value="Ribonuclease H-like"/>
    <property type="match status" value="1"/>
</dbReference>
<dbReference type="InterPro" id="IPR041588">
    <property type="entry name" value="Integrase_H2C2"/>
</dbReference>
<dbReference type="EMBL" id="AVOT02025792">
    <property type="protein sequence ID" value="MBW0517251.1"/>
    <property type="molecule type" value="Genomic_DNA"/>
</dbReference>
<dbReference type="GO" id="GO:0003723">
    <property type="term" value="F:RNA binding"/>
    <property type="evidence" value="ECO:0007669"/>
    <property type="project" value="UniProtKB-KW"/>
</dbReference>
<reference evidence="3" key="1">
    <citation type="submission" date="2021-03" db="EMBL/GenBank/DDBJ databases">
        <title>Draft genome sequence of rust myrtle Austropuccinia psidii MF-1, a brazilian biotype.</title>
        <authorList>
            <person name="Quecine M.C."/>
            <person name="Pachon D.M.R."/>
            <person name="Bonatelli M.L."/>
            <person name="Correr F.H."/>
            <person name="Franceschini L.M."/>
            <person name="Leite T.F."/>
            <person name="Margarido G.R.A."/>
            <person name="Almeida C.A."/>
            <person name="Ferrarezi J.A."/>
            <person name="Labate C.A."/>
        </authorList>
    </citation>
    <scope>NUCLEOTIDE SEQUENCE</scope>
    <source>
        <strain evidence="3">MF-1</strain>
    </source>
</reference>
<dbReference type="InterPro" id="IPR012337">
    <property type="entry name" value="RNaseH-like_sf"/>
</dbReference>
<accession>A0A9Q3EE89</accession>
<feature type="domain" description="Integrase catalytic" evidence="2">
    <location>
        <begin position="160"/>
        <end position="342"/>
    </location>
</feature>
<dbReference type="GO" id="GO:0015074">
    <property type="term" value="P:DNA integration"/>
    <property type="evidence" value="ECO:0007669"/>
    <property type="project" value="InterPro"/>
</dbReference>
<dbReference type="InterPro" id="IPR036397">
    <property type="entry name" value="RNaseH_sf"/>
</dbReference>
<evidence type="ECO:0000256" key="1">
    <source>
        <dbReference type="ARBA" id="ARBA00022884"/>
    </source>
</evidence>
<dbReference type="InterPro" id="IPR001584">
    <property type="entry name" value="Integrase_cat-core"/>
</dbReference>
<dbReference type="PROSITE" id="PS50994">
    <property type="entry name" value="INTEGRASE"/>
    <property type="match status" value="1"/>
</dbReference>
<organism evidence="3 4">
    <name type="scientific">Austropuccinia psidii MF-1</name>
    <dbReference type="NCBI Taxonomy" id="1389203"/>
    <lineage>
        <taxon>Eukaryota</taxon>
        <taxon>Fungi</taxon>
        <taxon>Dikarya</taxon>
        <taxon>Basidiomycota</taxon>
        <taxon>Pucciniomycotina</taxon>
        <taxon>Pucciniomycetes</taxon>
        <taxon>Pucciniales</taxon>
        <taxon>Sphaerophragmiaceae</taxon>
        <taxon>Austropuccinia</taxon>
    </lineage>
</organism>
<comment type="caution">
    <text evidence="3">The sequence shown here is derived from an EMBL/GenBank/DDBJ whole genome shotgun (WGS) entry which is preliminary data.</text>
</comment>
<gene>
    <name evidence="3" type="ORF">O181_056966</name>
</gene>
<dbReference type="InterPro" id="IPR050951">
    <property type="entry name" value="Retrovirus_Pol_polyprotein"/>
</dbReference>
<keyword evidence="4" id="KW-1185">Reference proteome</keyword>
<dbReference type="PANTHER" id="PTHR37984:SF15">
    <property type="entry name" value="INTEGRASE CATALYTIC DOMAIN-CONTAINING PROTEIN"/>
    <property type="match status" value="1"/>
</dbReference>
<proteinExistence type="predicted"/>
<dbReference type="AlphaFoldDB" id="A0A9Q3EE89"/>
<evidence type="ECO:0000259" key="2">
    <source>
        <dbReference type="PROSITE" id="PS50994"/>
    </source>
</evidence>
<dbReference type="Gene3D" id="1.10.340.70">
    <property type="match status" value="1"/>
</dbReference>
<keyword evidence="1" id="KW-0694">RNA-binding</keyword>
<dbReference type="Pfam" id="PF17921">
    <property type="entry name" value="Integrase_H2C2"/>
    <property type="match status" value="1"/>
</dbReference>
<name>A0A9Q3EE89_9BASI</name>
<protein>
    <recommendedName>
        <fullName evidence="2">Integrase catalytic domain-containing protein</fullName>
    </recommendedName>
</protein>
<dbReference type="OrthoDB" id="2595244at2759"/>
<dbReference type="GO" id="GO:0005634">
    <property type="term" value="C:nucleus"/>
    <property type="evidence" value="ECO:0007669"/>
    <property type="project" value="UniProtKB-ARBA"/>
</dbReference>
<dbReference type="PANTHER" id="PTHR37984">
    <property type="entry name" value="PROTEIN CBG26694"/>
    <property type="match status" value="1"/>
</dbReference>
<evidence type="ECO:0000313" key="3">
    <source>
        <dbReference type="EMBL" id="MBW0517251.1"/>
    </source>
</evidence>
<evidence type="ECO:0000313" key="4">
    <source>
        <dbReference type="Proteomes" id="UP000765509"/>
    </source>
</evidence>
<sequence length="548" mass="63911">MLIWQIAIQEYRGNMTTFNKDRNIYKNSDRLIRWPLPNNIDNPSYVPEEASKRIMIEGISVTDLKTTFFEEERNSYTQDRNCSILFKLLTKDCKFDSLIHALYNIWKKSYYEGRFHLLDGIIYHRTKHTCVMTVVEKSLINLVLKECHDSPFSGHLSEDRKRDKIIIYIWWPMWQRDFSDYFKNCDRCQKANKCTGKILGNMIKIQESSRPLEIVHMDWVTGLPPGGDRSYNACLTGIFTNIISDRDPQFTSALWKSLQKLFGTKLSFSTAYHPQTDGLAERMIQALEDMVRRLCAYGLEFKDCDGFTHYWCTLLPALELAYKTSIHDSTNLTPAVLEKGGNHRLPQDFLRKNFVESHPTAVSFKGMLEKARKHAVRCMEDSFVYSKDKWDKLHATQDFKVGDLVLVSITNFNNIKGCKNLKDSFSVPFVIKDLHGENYLEVELSEELSKKHPTFPVRLIKPYKSGDFEEFPLSNEAPQHITPFESPGTKKITKVLKEMKLSTKKVMQYLVRYSDPAFEDEWLAEKDIPESIKLLRRLEHTRNNNITK</sequence>
<dbReference type="Proteomes" id="UP000765509">
    <property type="component" value="Unassembled WGS sequence"/>
</dbReference>